<name>A0A402AP22_9CHLR</name>
<keyword evidence="2" id="KW-1185">Reference proteome</keyword>
<dbReference type="EMBL" id="BIFS01000001">
    <property type="protein sequence ID" value="GCE20913.1"/>
    <property type="molecule type" value="Genomic_DNA"/>
</dbReference>
<evidence type="ECO:0000313" key="2">
    <source>
        <dbReference type="Proteomes" id="UP000287188"/>
    </source>
</evidence>
<sequence>MVKSKVTEPRPTSTTTLIVTKPTDFSLLEAHYQLIRYILPKDLRYRAKHDKNTYGRMHNCLRDQLNCPYKTFMYDTIDGSQKWVVYALYSRPVKPGTLIDVKLPFVSDIALEKREISFRELELHNLLKLLQIAYIRGDQTNRFVGQDYCYVYAKKDTKEDDALVCLRIDLNGDIRNQKEDIEQELKITGRACLFKKVNYPSDTLPPFPYFGNKPTQDKRYLIHLKRDEIENHKKNNLPLYGIRTRADKRTTLDYHDQYHIDASRGKLLFDFINDFRSFLTQFDISCRIKERQFMMFDPLSEDQASLPLCLLDPIKVFDNRLNKTHSLQNYLEIFDQIFDEQSVHFVDIEDLSMALNEPALILQDHNKEDFLEGGILFGQVDPYKQVYDTYAHIAKQSFNINQNKGVHSNLDMYLHYDLPSANNKSFRVKLEAALEQLYLKNVVLNELSVQAYLPHMPINQIFIRKMRTIANQAPYETLLYVENDRLRFVDLRDPAQKILRDKLLGQLGIDWCEQEEHMLHKYRKSKQDNGENESALAKEDQSGMPHYNCIVGPGFFAELEELEERVLYNYKEIIRRQTEVKTALPIESFKLLPHYDKLRNKPYLSFEQLEAQGLLEGKVLPKKNSNQEKSLNFYRQLEAYDEYLDELLVEKDEISFNELWDGDQKERIISIFGFKPDKNNKYTSLLFKGYYQSLGWFTSDKAEDVHMYRGIWYDNKQCYMVGAPQRLKDRQPRAHLIRCFDVYQGEDNFDIRPLLLTTSVQFVRHDQYTVYPYPFHLIDVYVESFLQYQEEGID</sequence>
<dbReference type="AlphaFoldDB" id="A0A402AP22"/>
<dbReference type="OrthoDB" id="974925at2"/>
<protein>
    <submittedName>
        <fullName evidence="1">Uncharacterized protein</fullName>
    </submittedName>
</protein>
<reference evidence="2" key="1">
    <citation type="submission" date="2018-12" db="EMBL/GenBank/DDBJ databases">
        <title>Tengunoibacter tsumagoiensis gen. nov., sp. nov., Dictyobacter kobayashii sp. nov., D. alpinus sp. nov., and D. joshuensis sp. nov. and description of Dictyobacteraceae fam. nov. within the order Ktedonobacterales isolated from Tengu-no-mugimeshi.</title>
        <authorList>
            <person name="Wang C.M."/>
            <person name="Zheng Y."/>
            <person name="Sakai Y."/>
            <person name="Toyoda A."/>
            <person name="Minakuchi Y."/>
            <person name="Abe K."/>
            <person name="Yokota A."/>
            <person name="Yabe S."/>
        </authorList>
    </citation>
    <scope>NUCLEOTIDE SEQUENCE [LARGE SCALE GENOMIC DNA]</scope>
    <source>
        <strain evidence="2">Uno11</strain>
    </source>
</reference>
<comment type="caution">
    <text evidence="1">The sequence shown here is derived from an EMBL/GenBank/DDBJ whole genome shotgun (WGS) entry which is preliminary data.</text>
</comment>
<proteinExistence type="predicted"/>
<dbReference type="Proteomes" id="UP000287188">
    <property type="component" value="Unassembled WGS sequence"/>
</dbReference>
<evidence type="ECO:0000313" key="1">
    <source>
        <dbReference type="EMBL" id="GCE20913.1"/>
    </source>
</evidence>
<dbReference type="RefSeq" id="WP_136625264.1">
    <property type="nucleotide sequence ID" value="NZ_BIFS01000001.1"/>
</dbReference>
<organism evidence="1 2">
    <name type="scientific">Dictyobacter kobayashii</name>
    <dbReference type="NCBI Taxonomy" id="2014872"/>
    <lineage>
        <taxon>Bacteria</taxon>
        <taxon>Bacillati</taxon>
        <taxon>Chloroflexota</taxon>
        <taxon>Ktedonobacteria</taxon>
        <taxon>Ktedonobacterales</taxon>
        <taxon>Dictyobacteraceae</taxon>
        <taxon>Dictyobacter</taxon>
    </lineage>
</organism>
<accession>A0A402AP22</accession>
<gene>
    <name evidence="1" type="ORF">KDK_47130</name>
</gene>